<evidence type="ECO:0000313" key="1">
    <source>
        <dbReference type="EMBL" id="MCX2743758.1"/>
    </source>
</evidence>
<dbReference type="Pfam" id="PF07308">
    <property type="entry name" value="DUF1456"/>
    <property type="match status" value="2"/>
</dbReference>
<protein>
    <submittedName>
        <fullName evidence="1">DUF1456 family protein</fullName>
    </submittedName>
</protein>
<dbReference type="InterPro" id="IPR009921">
    <property type="entry name" value="YehS-like"/>
</dbReference>
<organism evidence="1 2">
    <name type="scientific">Mangrovivirga halotolerans</name>
    <dbReference type="NCBI Taxonomy" id="2993936"/>
    <lineage>
        <taxon>Bacteria</taxon>
        <taxon>Pseudomonadati</taxon>
        <taxon>Bacteroidota</taxon>
        <taxon>Cytophagia</taxon>
        <taxon>Cytophagales</taxon>
        <taxon>Mangrovivirgaceae</taxon>
        <taxon>Mangrovivirga</taxon>
    </lineage>
</organism>
<evidence type="ECO:0000313" key="2">
    <source>
        <dbReference type="Proteomes" id="UP001209885"/>
    </source>
</evidence>
<keyword evidence="2" id="KW-1185">Reference proteome</keyword>
<accession>A0ABT3RQW8</accession>
<sequence length="152" mass="17894">MTNNDILRRLRYTLDLSDQQVIEIFQLAQHSVNRSQVVDWLLKEEEEFFQPMKDKELALFLNGLINLKRGVKEGPQREAEEFLNNNQILRKLRIALNLKDTDMLDILNLANFSIGKHELSAFFRKPGQGQYKQCGDQVLRKFLKGLQLKYRT</sequence>
<reference evidence="1 2" key="1">
    <citation type="submission" date="2022-11" db="EMBL/GenBank/DDBJ databases">
        <title>The characterization of three novel Bacteroidetes species and genomic analysis of their roles in tidal elemental geochemical cycles.</title>
        <authorList>
            <person name="Ma K."/>
        </authorList>
    </citation>
    <scope>NUCLEOTIDE SEQUENCE [LARGE SCALE GENOMIC DNA]</scope>
    <source>
        <strain evidence="1 2">M17</strain>
    </source>
</reference>
<dbReference type="RefSeq" id="WP_266056165.1">
    <property type="nucleotide sequence ID" value="NZ_JAPFQN010000004.1"/>
</dbReference>
<dbReference type="PANTHER" id="PTHR37805">
    <property type="entry name" value="CYTOPLASMIC PROTEIN-RELATED"/>
    <property type="match status" value="1"/>
</dbReference>
<dbReference type="Proteomes" id="UP001209885">
    <property type="component" value="Unassembled WGS sequence"/>
</dbReference>
<gene>
    <name evidence="1" type="ORF">OO013_07775</name>
</gene>
<comment type="caution">
    <text evidence="1">The sequence shown here is derived from an EMBL/GenBank/DDBJ whole genome shotgun (WGS) entry which is preliminary data.</text>
</comment>
<name>A0ABT3RQW8_9BACT</name>
<dbReference type="PANTHER" id="PTHR37805:SF1">
    <property type="entry name" value="CYTOPLASMIC PROTEIN"/>
    <property type="match status" value="1"/>
</dbReference>
<proteinExistence type="predicted"/>
<dbReference type="EMBL" id="JAPFQN010000004">
    <property type="protein sequence ID" value="MCX2743758.1"/>
    <property type="molecule type" value="Genomic_DNA"/>
</dbReference>